<feature type="chain" id="PRO_5009190468" evidence="1">
    <location>
        <begin position="30"/>
        <end position="110"/>
    </location>
</feature>
<dbReference type="EMBL" id="LAJE02000156">
    <property type="protein sequence ID" value="OEO31512.1"/>
    <property type="molecule type" value="Genomic_DNA"/>
</dbReference>
<evidence type="ECO:0000256" key="1">
    <source>
        <dbReference type="SAM" id="SignalP"/>
    </source>
</evidence>
<dbReference type="Proteomes" id="UP000095463">
    <property type="component" value="Unassembled WGS sequence"/>
</dbReference>
<dbReference type="OrthoDB" id="9917205at2"/>
<sequence length="110" mass="11839">MRKRDLLQLAGACAFGLLATLSYSSTATAAGLSDKQRAHIEEYIHCKTLLLTDLAAFEAEQPPCGGTALETRSIFPTGSGGGHIRKPTCEYPTYSLLTESEYPPSCEQVN</sequence>
<feature type="signal peptide" evidence="1">
    <location>
        <begin position="1"/>
        <end position="29"/>
    </location>
</feature>
<name>A0A1E5XSC1_9HYPH</name>
<keyword evidence="1" id="KW-0732">Signal</keyword>
<evidence type="ECO:0000313" key="3">
    <source>
        <dbReference type="Proteomes" id="UP000095463"/>
    </source>
</evidence>
<accession>A0A1E5XSC1</accession>
<evidence type="ECO:0000313" key="2">
    <source>
        <dbReference type="EMBL" id="OEO31512.1"/>
    </source>
</evidence>
<protein>
    <submittedName>
        <fullName evidence="2">Uncharacterized protein</fullName>
    </submittedName>
</protein>
<organism evidence="2 3">
    <name type="scientific">Devosia insulae DS-56</name>
    <dbReference type="NCBI Taxonomy" id="1116389"/>
    <lineage>
        <taxon>Bacteria</taxon>
        <taxon>Pseudomonadati</taxon>
        <taxon>Pseudomonadota</taxon>
        <taxon>Alphaproteobacteria</taxon>
        <taxon>Hyphomicrobiales</taxon>
        <taxon>Devosiaceae</taxon>
        <taxon>Devosia</taxon>
    </lineage>
</organism>
<reference evidence="2 3" key="1">
    <citation type="journal article" date="2015" name="Genome Announc.">
        <title>Genome Assemblies of Three Soil-Associated Devosia species: D. insulae, D. limi, and D. soli.</title>
        <authorList>
            <person name="Hassan Y.I."/>
            <person name="Lepp D."/>
            <person name="Zhou T."/>
        </authorList>
    </citation>
    <scope>NUCLEOTIDE SEQUENCE [LARGE SCALE GENOMIC DNA]</scope>
    <source>
        <strain evidence="2 3">DS-56</strain>
    </source>
</reference>
<proteinExistence type="predicted"/>
<dbReference type="RefSeq" id="WP_069909319.1">
    <property type="nucleotide sequence ID" value="NZ_LAJE02000156.1"/>
</dbReference>
<keyword evidence="3" id="KW-1185">Reference proteome</keyword>
<dbReference type="AlphaFoldDB" id="A0A1E5XSC1"/>
<comment type="caution">
    <text evidence="2">The sequence shown here is derived from an EMBL/GenBank/DDBJ whole genome shotgun (WGS) entry which is preliminary data.</text>
</comment>
<gene>
    <name evidence="2" type="ORF">VW23_015940</name>
</gene>